<keyword evidence="2" id="KW-1185">Reference proteome</keyword>
<dbReference type="AlphaFoldDB" id="A0A4Z2EKZ3"/>
<accession>A0A4Z2EKZ3</accession>
<comment type="caution">
    <text evidence="1">The sequence shown here is derived from an EMBL/GenBank/DDBJ whole genome shotgun (WGS) entry which is preliminary data.</text>
</comment>
<proteinExistence type="predicted"/>
<evidence type="ECO:0000313" key="2">
    <source>
        <dbReference type="Proteomes" id="UP000314294"/>
    </source>
</evidence>
<reference evidence="1 2" key="1">
    <citation type="submission" date="2019-03" db="EMBL/GenBank/DDBJ databases">
        <title>First draft genome of Liparis tanakae, snailfish: a comprehensive survey of snailfish specific genes.</title>
        <authorList>
            <person name="Kim W."/>
            <person name="Song I."/>
            <person name="Jeong J.-H."/>
            <person name="Kim D."/>
            <person name="Kim S."/>
            <person name="Ryu S."/>
            <person name="Song J.Y."/>
            <person name="Lee S.K."/>
        </authorList>
    </citation>
    <scope>NUCLEOTIDE SEQUENCE [LARGE SCALE GENOMIC DNA]</scope>
    <source>
        <tissue evidence="1">Muscle</tissue>
    </source>
</reference>
<dbReference type="Proteomes" id="UP000314294">
    <property type="component" value="Unassembled WGS sequence"/>
</dbReference>
<organism evidence="1 2">
    <name type="scientific">Liparis tanakae</name>
    <name type="common">Tanaka's snailfish</name>
    <dbReference type="NCBI Taxonomy" id="230148"/>
    <lineage>
        <taxon>Eukaryota</taxon>
        <taxon>Metazoa</taxon>
        <taxon>Chordata</taxon>
        <taxon>Craniata</taxon>
        <taxon>Vertebrata</taxon>
        <taxon>Euteleostomi</taxon>
        <taxon>Actinopterygii</taxon>
        <taxon>Neopterygii</taxon>
        <taxon>Teleostei</taxon>
        <taxon>Neoteleostei</taxon>
        <taxon>Acanthomorphata</taxon>
        <taxon>Eupercaria</taxon>
        <taxon>Perciformes</taxon>
        <taxon>Cottioidei</taxon>
        <taxon>Cottales</taxon>
        <taxon>Liparidae</taxon>
        <taxon>Liparis</taxon>
    </lineage>
</organism>
<gene>
    <name evidence="1" type="ORF">EYF80_060464</name>
</gene>
<sequence length="131" mass="14466">MPASLLYLPGSVWEAALCSDCFSWKSFNYLGVIAVPTGTSQEAAGSEPTATRLATCSSSQSCCVSRYMFYSSAEVLQELFLQHDEPAGLQPLRFFSSYVDHNAGRRREHERRISLDLEASSVVLTTGNFQK</sequence>
<dbReference type="EMBL" id="SRLO01005716">
    <property type="protein sequence ID" value="TNN29388.1"/>
    <property type="molecule type" value="Genomic_DNA"/>
</dbReference>
<name>A0A4Z2EKZ3_9TELE</name>
<evidence type="ECO:0000313" key="1">
    <source>
        <dbReference type="EMBL" id="TNN29388.1"/>
    </source>
</evidence>
<protein>
    <submittedName>
        <fullName evidence="1">Uncharacterized protein</fullName>
    </submittedName>
</protein>